<evidence type="ECO:0000256" key="5">
    <source>
        <dbReference type="ARBA" id="ARBA00022741"/>
    </source>
</evidence>
<dbReference type="InterPro" id="IPR006334">
    <property type="entry name" value="Glut_cys_ligase"/>
</dbReference>
<dbReference type="AlphaFoldDB" id="A0A1B4V252"/>
<comment type="catalytic activity">
    <reaction evidence="7 8 9">
        <text>L-cysteine + L-glutamate + ATP = gamma-L-glutamyl-L-cysteine + ADP + phosphate + H(+)</text>
        <dbReference type="Rhea" id="RHEA:13285"/>
        <dbReference type="ChEBI" id="CHEBI:15378"/>
        <dbReference type="ChEBI" id="CHEBI:29985"/>
        <dbReference type="ChEBI" id="CHEBI:30616"/>
        <dbReference type="ChEBI" id="CHEBI:35235"/>
        <dbReference type="ChEBI" id="CHEBI:43474"/>
        <dbReference type="ChEBI" id="CHEBI:58173"/>
        <dbReference type="ChEBI" id="CHEBI:456216"/>
        <dbReference type="EC" id="6.3.2.2"/>
    </reaction>
</comment>
<dbReference type="OrthoDB" id="9803907at2"/>
<dbReference type="GO" id="GO:0046872">
    <property type="term" value="F:metal ion binding"/>
    <property type="evidence" value="ECO:0007669"/>
    <property type="project" value="TreeGrafter"/>
</dbReference>
<evidence type="ECO:0000256" key="6">
    <source>
        <dbReference type="ARBA" id="ARBA00022840"/>
    </source>
</evidence>
<evidence type="ECO:0000256" key="9">
    <source>
        <dbReference type="RuleBase" id="RU004391"/>
    </source>
</evidence>
<evidence type="ECO:0000313" key="12">
    <source>
        <dbReference type="Proteomes" id="UP000218899"/>
    </source>
</evidence>
<keyword evidence="4 8" id="KW-0317">Glutathione biosynthesis</keyword>
<comment type="similarity">
    <text evidence="2 8">Belongs to the glutamate--cysteine ligase type 1 family. Type 1 subfamily.</text>
</comment>
<dbReference type="GO" id="GO:0005829">
    <property type="term" value="C:cytosol"/>
    <property type="evidence" value="ECO:0007669"/>
    <property type="project" value="TreeGrafter"/>
</dbReference>
<comment type="pathway">
    <text evidence="1 8 9">Sulfur metabolism; glutathione biosynthesis; glutathione from L-cysteine and L-glutamate: step 1/2.</text>
</comment>
<evidence type="ECO:0000256" key="7">
    <source>
        <dbReference type="ARBA" id="ARBA00048819"/>
    </source>
</evidence>
<protein>
    <recommendedName>
        <fullName evidence="8">Glutamate--cysteine ligase</fullName>
        <ecNumber evidence="8">6.3.2.2</ecNumber>
    </recommendedName>
    <alternativeName>
        <fullName evidence="8">Gamma-ECS</fullName>
        <shortName evidence="8">GCS</shortName>
    </alternativeName>
    <alternativeName>
        <fullName evidence="8">Gamma-glutamylcysteine synthetase</fullName>
    </alternativeName>
</protein>
<evidence type="ECO:0000256" key="4">
    <source>
        <dbReference type="ARBA" id="ARBA00022684"/>
    </source>
</evidence>
<dbReference type="GO" id="GO:0006750">
    <property type="term" value="P:glutathione biosynthetic process"/>
    <property type="evidence" value="ECO:0007669"/>
    <property type="project" value="UniProtKB-UniRule"/>
</dbReference>
<dbReference type="GO" id="GO:0004357">
    <property type="term" value="F:glutamate-cysteine ligase activity"/>
    <property type="evidence" value="ECO:0007669"/>
    <property type="project" value="UniProtKB-UniRule"/>
</dbReference>
<dbReference type="InterPro" id="IPR007370">
    <property type="entry name" value="Glu_cys_ligase"/>
</dbReference>
<keyword evidence="3 8" id="KW-0436">Ligase</keyword>
<name>A0A1B4V252_9GAMM</name>
<proteinExistence type="inferred from homology"/>
<gene>
    <name evidence="8" type="primary">gshA</name>
    <name evidence="11" type="ORF">SVA_1010</name>
</gene>
<evidence type="ECO:0000313" key="11">
    <source>
        <dbReference type="EMBL" id="BAU47589.1"/>
    </source>
</evidence>
<evidence type="ECO:0000256" key="8">
    <source>
        <dbReference type="HAMAP-Rule" id="MF_00578"/>
    </source>
</evidence>
<dbReference type="HAMAP" id="MF_00578">
    <property type="entry name" value="Glu_cys_ligase"/>
    <property type="match status" value="1"/>
</dbReference>
<dbReference type="Gene3D" id="3.30.590.20">
    <property type="match status" value="1"/>
</dbReference>
<evidence type="ECO:0000259" key="10">
    <source>
        <dbReference type="Pfam" id="PF04262"/>
    </source>
</evidence>
<keyword evidence="5 8" id="KW-0547">Nucleotide-binding</keyword>
<dbReference type="RefSeq" id="WP_096462828.1">
    <property type="nucleotide sequence ID" value="NZ_AP014936.1"/>
</dbReference>
<dbReference type="PANTHER" id="PTHR38761:SF1">
    <property type="entry name" value="GLUTAMATE--CYSTEINE LIGASE"/>
    <property type="match status" value="1"/>
</dbReference>
<dbReference type="GO" id="GO:0005524">
    <property type="term" value="F:ATP binding"/>
    <property type="evidence" value="ECO:0007669"/>
    <property type="project" value="UniProtKB-KW"/>
</dbReference>
<accession>A0A1B4V252</accession>
<keyword evidence="12" id="KW-1185">Reference proteome</keyword>
<dbReference type="Proteomes" id="UP000218899">
    <property type="component" value="Chromosome"/>
</dbReference>
<dbReference type="NCBIfam" id="TIGR01434">
    <property type="entry name" value="glu_cys_ligase"/>
    <property type="match status" value="1"/>
</dbReference>
<sequence>MQTELERRLARLEDAGARLAGGSKGIEKESLRITPAGEIARTPHPAGLGSALTHPYITTDFSEALPELRTPPLADTAAVLAFLDELHRAVYAGLGDELLWAASMPCRVRGDESIPIAQYGTSNVGRMKRVYRLGLAHRYGRAMQAIAGVHFNYSLPDAFWPLYRTAEGDTRPLPEFVADRYFALVRNFQRVGWLVCYLFGASPAIDRSFLGGCRDGLASLDAGTCFAPHATSLRMSDIGYTNKAQAGLAISYDSLSAYVETLCRATRTPYPEFERIGVVVDGEYRQLNAHVLQIENEFYSAIRPKQPIRPGEKPTLALARRGVRYVEVRSLDVNPYEPLGVSEPELRFLEALLIGCLLADSPVIAAAERDEIEHNQQAVTRRGREAGLRLRRGAGTIALADWALETLEAIRPVCARLDAEAGSGAYVRALESQIERVRRPETTVSARLLEEMRAEGRGFCAMGMRLSGEHAAAFRSRPLEEARRLHYEGLAAQSVSRQSELEAADRIGFEEYLARYFAQDLACPAATS</sequence>
<dbReference type="KEGG" id="sva:SVA_1010"/>
<organism evidence="11 12">
    <name type="scientific">Sulfurifustis variabilis</name>
    <dbReference type="NCBI Taxonomy" id="1675686"/>
    <lineage>
        <taxon>Bacteria</taxon>
        <taxon>Pseudomonadati</taxon>
        <taxon>Pseudomonadota</taxon>
        <taxon>Gammaproteobacteria</taxon>
        <taxon>Acidiferrobacterales</taxon>
        <taxon>Acidiferrobacteraceae</taxon>
        <taxon>Sulfurifustis</taxon>
    </lineage>
</organism>
<dbReference type="SUPFAM" id="SSF55931">
    <property type="entry name" value="Glutamine synthetase/guanido kinase"/>
    <property type="match status" value="1"/>
</dbReference>
<dbReference type="EMBL" id="AP014936">
    <property type="protein sequence ID" value="BAU47589.1"/>
    <property type="molecule type" value="Genomic_DNA"/>
</dbReference>
<dbReference type="Pfam" id="PF04262">
    <property type="entry name" value="Glu_cys_ligase"/>
    <property type="match status" value="1"/>
</dbReference>
<evidence type="ECO:0000256" key="1">
    <source>
        <dbReference type="ARBA" id="ARBA00005006"/>
    </source>
</evidence>
<keyword evidence="6 8" id="KW-0067">ATP-binding</keyword>
<dbReference type="UniPathway" id="UPA00142">
    <property type="reaction ID" value="UER00209"/>
</dbReference>
<evidence type="ECO:0000256" key="3">
    <source>
        <dbReference type="ARBA" id="ARBA00022598"/>
    </source>
</evidence>
<dbReference type="PANTHER" id="PTHR38761">
    <property type="entry name" value="GLUTAMATE--CYSTEINE LIGASE"/>
    <property type="match status" value="1"/>
</dbReference>
<reference evidence="11 12" key="1">
    <citation type="submission" date="2015-08" db="EMBL/GenBank/DDBJ databases">
        <title>Complete genome sequence of Sulfurifustis variabilis.</title>
        <authorList>
            <person name="Miura A."/>
            <person name="Kojima H."/>
            <person name="Fukui M."/>
        </authorList>
    </citation>
    <scope>NUCLEOTIDE SEQUENCE [LARGE SCALE GENOMIC DNA]</scope>
    <source>
        <strain evidence="12">skN76</strain>
    </source>
</reference>
<dbReference type="InterPro" id="IPR014746">
    <property type="entry name" value="Gln_synth/guanido_kin_cat_dom"/>
</dbReference>
<evidence type="ECO:0000256" key="2">
    <source>
        <dbReference type="ARBA" id="ARBA00008772"/>
    </source>
</evidence>
<dbReference type="EC" id="6.3.2.2" evidence="8"/>
<feature type="domain" description="Glutamate--cysteine ligase" evidence="10">
    <location>
        <begin position="17"/>
        <end position="379"/>
    </location>
</feature>